<proteinExistence type="inferred from homology"/>
<reference evidence="3" key="1">
    <citation type="submission" date="2023-03" db="EMBL/GenBank/DDBJ databases">
        <authorList>
            <person name="Cleenwerck I."/>
        </authorList>
    </citation>
    <scope>NUCLEOTIDE SEQUENCE</scope>
    <source>
        <strain evidence="3">LMG 32879</strain>
    </source>
</reference>
<dbReference type="SUPFAM" id="SSF56954">
    <property type="entry name" value="Outer membrane efflux proteins (OEP)"/>
    <property type="match status" value="1"/>
</dbReference>
<keyword evidence="4" id="KW-1185">Reference proteome</keyword>
<comment type="subcellular location">
    <subcellularLocation>
        <location evidence="2">Cell membrane</location>
        <topology evidence="2">Lipid-anchor</topology>
    </subcellularLocation>
</comment>
<evidence type="ECO:0000256" key="1">
    <source>
        <dbReference type="ARBA" id="ARBA00007613"/>
    </source>
</evidence>
<dbReference type="InterPro" id="IPR010131">
    <property type="entry name" value="MdtP/NodT-like"/>
</dbReference>
<protein>
    <submittedName>
        <fullName evidence="3">Efflux transporter outer membrane subunit</fullName>
    </submittedName>
</protein>
<evidence type="ECO:0000313" key="3">
    <source>
        <dbReference type="EMBL" id="CAI9119835.1"/>
    </source>
</evidence>
<dbReference type="GO" id="GO:0005886">
    <property type="term" value="C:plasma membrane"/>
    <property type="evidence" value="ECO:0007669"/>
    <property type="project" value="UniProtKB-SubCell"/>
</dbReference>
<evidence type="ECO:0000313" key="4">
    <source>
        <dbReference type="Proteomes" id="UP001176960"/>
    </source>
</evidence>
<dbReference type="PANTHER" id="PTHR30203">
    <property type="entry name" value="OUTER MEMBRANE CATION EFFLUX PROTEIN"/>
    <property type="match status" value="1"/>
</dbReference>
<accession>A0AA35UZ99</accession>
<dbReference type="Gene3D" id="2.20.200.10">
    <property type="entry name" value="Outer membrane efflux proteins (OEP)"/>
    <property type="match status" value="1"/>
</dbReference>
<dbReference type="Proteomes" id="UP001176960">
    <property type="component" value="Unassembled WGS sequence"/>
</dbReference>
<organism evidence="3 4">
    <name type="scientific">Brytella acorum</name>
    <dbReference type="NCBI Taxonomy" id="2959299"/>
    <lineage>
        <taxon>Bacteria</taxon>
        <taxon>Pseudomonadati</taxon>
        <taxon>Pseudomonadota</taxon>
        <taxon>Alphaproteobacteria</taxon>
        <taxon>Acetobacterales</taxon>
        <taxon>Acetobacteraceae</taxon>
        <taxon>Brytella</taxon>
    </lineage>
</organism>
<comment type="caution">
    <text evidence="3">The sequence shown here is derived from an EMBL/GenBank/DDBJ whole genome shotgun (WGS) entry which is preliminary data.</text>
</comment>
<dbReference type="AlphaFoldDB" id="A0AA35UZ99"/>
<name>A0AA35UZ99_9PROT</name>
<dbReference type="Pfam" id="PF02321">
    <property type="entry name" value="OEP"/>
    <property type="match status" value="2"/>
</dbReference>
<dbReference type="EMBL" id="CATKSH010000003">
    <property type="protein sequence ID" value="CAI9119835.1"/>
    <property type="molecule type" value="Genomic_DNA"/>
</dbReference>
<evidence type="ECO:0000256" key="2">
    <source>
        <dbReference type="RuleBase" id="RU362097"/>
    </source>
</evidence>
<dbReference type="NCBIfam" id="TIGR01845">
    <property type="entry name" value="outer_NodT"/>
    <property type="match status" value="1"/>
</dbReference>
<dbReference type="InterPro" id="IPR003423">
    <property type="entry name" value="OMP_efflux"/>
</dbReference>
<keyword evidence="2" id="KW-0472">Membrane</keyword>
<dbReference type="RefSeq" id="WP_289840921.1">
    <property type="nucleotide sequence ID" value="NZ_CATKSH010000003.1"/>
</dbReference>
<dbReference type="Gene3D" id="1.20.1600.10">
    <property type="entry name" value="Outer membrane efflux proteins (OEP)"/>
    <property type="match status" value="1"/>
</dbReference>
<dbReference type="PANTHER" id="PTHR30203:SF32">
    <property type="entry name" value="CATION EFFLUX SYSTEM PROTEIN CUSC"/>
    <property type="match status" value="1"/>
</dbReference>
<keyword evidence="2" id="KW-1134">Transmembrane beta strand</keyword>
<dbReference type="GO" id="GO:0015562">
    <property type="term" value="F:efflux transmembrane transporter activity"/>
    <property type="evidence" value="ECO:0007669"/>
    <property type="project" value="InterPro"/>
</dbReference>
<keyword evidence="2" id="KW-0812">Transmembrane</keyword>
<comment type="similarity">
    <text evidence="1 2">Belongs to the outer membrane factor (OMF) (TC 1.B.17) family.</text>
</comment>
<gene>
    <name evidence="3" type="ORF">LMG32879_000661</name>
</gene>
<keyword evidence="2" id="KW-0564">Palmitate</keyword>
<sequence>MMLISAGFRGVRGLSLVLVSTTFLAGCNLAPKYQKPSLPVGNAYPDDTHVPNEHADRAAADIGWESFFVDARLRALIDLTIRNNRDLRSQVGAIMEAQGQFQVQNASLFPTISTTGQGQYYAPSSNAGFSFAPGVGQSVAMLRYYSVGIGFSSYEVDLFGRIRNLTRQQAETALASEENARSVQITTVSQVATTYLQWLADRELLKITNDTLASQSETLRLTKMMYDRGSTDLLTLHQTETQVDQAAGYQAQYQRQVALDEHALQLLVGVPLPADLPPPAPFGQQTLLADLPAGLPSELLARRPDIRAAEHTLIGANADIGAARAAFFPRVTLTASEGVSSLQFRHLFTPGSEMWAISPSISLPIFTWGQNEGNLKIAKARRLQQIAAYEKSVQTAFREVSDALTGRETYLAQGQRLHDLVEASQGAYDLAKLRFDSGIDPYLTALTQQRNLYQAQQAFVTVELAKYQNLVTLYRALGGGWSQKTVESKAATHKNSAIR</sequence>
<keyword evidence="2" id="KW-0449">Lipoprotein</keyword>